<feature type="signal peptide" evidence="7">
    <location>
        <begin position="1"/>
        <end position="25"/>
    </location>
</feature>
<dbReference type="InParanoid" id="G0VAG9"/>
<evidence type="ECO:0000256" key="7">
    <source>
        <dbReference type="SAM" id="SignalP"/>
    </source>
</evidence>
<comment type="subcellular location">
    <subcellularLocation>
        <location evidence="1">Membrane</location>
        <topology evidence="1">Single-pass type II membrane protein</topology>
    </subcellularLocation>
</comment>
<dbReference type="AlphaFoldDB" id="G0VAG9"/>
<dbReference type="OMA" id="CPSAYYM"/>
<dbReference type="GeneID" id="96902456"/>
<comment type="similarity">
    <text evidence="2">Belongs to the glycosyltransferase 15 family.</text>
</comment>
<dbReference type="RefSeq" id="XP_003675270.1">
    <property type="nucleotide sequence ID" value="XM_003675222.1"/>
</dbReference>
<gene>
    <name evidence="8" type="primary">NCAS0B08150</name>
    <name evidence="8" type="ordered locus">NCAS_0B08150</name>
</gene>
<dbReference type="InterPro" id="IPR002685">
    <property type="entry name" value="Glyco_trans_15"/>
</dbReference>
<evidence type="ECO:0000256" key="6">
    <source>
        <dbReference type="PIRSR" id="PIRSR018153-1"/>
    </source>
</evidence>
<feature type="active site" description="Nucleophile" evidence="6">
    <location>
        <position position="305"/>
    </location>
</feature>
<dbReference type="FunCoup" id="G0VAG9">
    <property type="interactions" value="63"/>
</dbReference>
<dbReference type="GO" id="GO:0006487">
    <property type="term" value="P:protein N-linked glycosylation"/>
    <property type="evidence" value="ECO:0007669"/>
    <property type="project" value="TreeGrafter"/>
</dbReference>
<reference evidence="8 9" key="1">
    <citation type="journal article" date="2011" name="Proc. Natl. Acad. Sci. U.S.A.">
        <title>Evolutionary erosion of yeast sex chromosomes by mating-type switching accidents.</title>
        <authorList>
            <person name="Gordon J.L."/>
            <person name="Armisen D."/>
            <person name="Proux-Wera E."/>
            <person name="Oheigeartaigh S.S."/>
            <person name="Byrne K.P."/>
            <person name="Wolfe K.H."/>
        </authorList>
    </citation>
    <scope>NUCLEOTIDE SEQUENCE [LARGE SCALE GENOMIC DNA]</scope>
    <source>
        <strain evidence="9">ATCC 76901 / BCRC 22586 / CBS 4309 / NBRC 1992 / NRRL Y-12630</strain>
    </source>
</reference>
<protein>
    <submittedName>
        <fullName evidence="8">Uncharacterized protein</fullName>
    </submittedName>
</protein>
<dbReference type="Proteomes" id="UP000001640">
    <property type="component" value="Chromosome 2"/>
</dbReference>
<evidence type="ECO:0000313" key="9">
    <source>
        <dbReference type="Proteomes" id="UP000001640"/>
    </source>
</evidence>
<feature type="chain" id="PRO_5003410883" evidence="7">
    <location>
        <begin position="26"/>
        <end position="416"/>
    </location>
</feature>
<keyword evidence="3" id="KW-0328">Glycosyltransferase</keyword>
<proteinExistence type="inferred from homology"/>
<evidence type="ECO:0000256" key="1">
    <source>
        <dbReference type="ARBA" id="ARBA00004606"/>
    </source>
</evidence>
<keyword evidence="5" id="KW-0812">Transmembrane</keyword>
<dbReference type="KEGG" id="ncs:NCAS_0B08150"/>
<keyword evidence="5" id="KW-0735">Signal-anchor</keyword>
<dbReference type="OrthoDB" id="439943at2759"/>
<organism evidence="8 9">
    <name type="scientific">Naumovozyma castellii</name>
    <name type="common">Yeast</name>
    <name type="synonym">Saccharomyces castellii</name>
    <dbReference type="NCBI Taxonomy" id="27288"/>
    <lineage>
        <taxon>Eukaryota</taxon>
        <taxon>Fungi</taxon>
        <taxon>Dikarya</taxon>
        <taxon>Ascomycota</taxon>
        <taxon>Saccharomycotina</taxon>
        <taxon>Saccharomycetes</taxon>
        <taxon>Saccharomycetales</taxon>
        <taxon>Saccharomycetaceae</taxon>
        <taxon>Naumovozyma</taxon>
    </lineage>
</organism>
<evidence type="ECO:0000256" key="3">
    <source>
        <dbReference type="ARBA" id="ARBA00022676"/>
    </source>
</evidence>
<dbReference type="GO" id="GO:0006493">
    <property type="term" value="P:protein O-linked glycosylation"/>
    <property type="evidence" value="ECO:0007669"/>
    <property type="project" value="TreeGrafter"/>
</dbReference>
<dbReference type="Pfam" id="PF01793">
    <property type="entry name" value="Glyco_transf_15"/>
    <property type="match status" value="1"/>
</dbReference>
<dbReference type="GO" id="GO:0000032">
    <property type="term" value="P:cell wall mannoprotein biosynthetic process"/>
    <property type="evidence" value="ECO:0007669"/>
    <property type="project" value="TreeGrafter"/>
</dbReference>
<accession>G0VAG9</accession>
<dbReference type="EMBL" id="HE576753">
    <property type="protein sequence ID" value="CCC68899.1"/>
    <property type="molecule type" value="Genomic_DNA"/>
</dbReference>
<sequence>MVRSHIYRLIFLLVVTAGLVKLKYGNQRSKLEEELFRKSSTSISRFDSVRRRTFIGRPKLSTNSYDDNLMNAKMEIAETGSQKENATILMLVRNWELEEALGSMRSLEDRFDKHFAYDWTFLNDVPFSDEFIDATTAMASGKTQYALIPEEDWNRPSWINETLFEERLKVMEDKGVLYGGVKSYRNMCRFNSGYFFRQDILKGYDYYFRVEPGVEYFCDFPYDPFYIMRKYQKKYGFVITMYEYEDTIPTLWENIEMYLDENEQDIDMENNAHKFLTDSEIIGNQVNIIDSNTEYNLCHFWSNFEIGDLNFFRSDRYKRYFEFLDSKGGFYYERWGDAPVHTIAAALLLNRDEIIHFDEIGYKHDPFYTCPSAYYMKLKQRCVCDPHGEYSVDLNEISCLRKWWKNGSGKRFLKYE</sequence>
<evidence type="ECO:0000256" key="2">
    <source>
        <dbReference type="ARBA" id="ARBA00007677"/>
    </source>
</evidence>
<dbReference type="FunFam" id="3.90.550.10:FF:000051">
    <property type="entry name" value="Alpha-1,2-mannosyltransferase (Ktr4)"/>
    <property type="match status" value="1"/>
</dbReference>
<dbReference type="STRING" id="1064592.G0VAG9"/>
<evidence type="ECO:0000256" key="5">
    <source>
        <dbReference type="ARBA" id="ARBA00022968"/>
    </source>
</evidence>
<dbReference type="PIRSF" id="PIRSF018153">
    <property type="entry name" value="Glyco_trans_15"/>
    <property type="match status" value="1"/>
</dbReference>
<dbReference type="GO" id="GO:0005794">
    <property type="term" value="C:Golgi apparatus"/>
    <property type="evidence" value="ECO:0007669"/>
    <property type="project" value="TreeGrafter"/>
</dbReference>
<name>G0VAG9_NAUCA</name>
<dbReference type="SUPFAM" id="SSF53448">
    <property type="entry name" value="Nucleotide-diphospho-sugar transferases"/>
    <property type="match status" value="1"/>
</dbReference>
<evidence type="ECO:0000313" key="8">
    <source>
        <dbReference type="EMBL" id="CCC68899.1"/>
    </source>
</evidence>
<dbReference type="HOGENOM" id="CLU_024327_4_2_1"/>
<evidence type="ECO:0000256" key="4">
    <source>
        <dbReference type="ARBA" id="ARBA00022679"/>
    </source>
</evidence>
<keyword evidence="7" id="KW-0732">Signal</keyword>
<dbReference type="InterPro" id="IPR029044">
    <property type="entry name" value="Nucleotide-diphossugar_trans"/>
</dbReference>
<keyword evidence="4" id="KW-0808">Transferase</keyword>
<keyword evidence="9" id="KW-1185">Reference proteome</keyword>
<dbReference type="Gene3D" id="3.90.550.10">
    <property type="entry name" value="Spore Coat Polysaccharide Biosynthesis Protein SpsA, Chain A"/>
    <property type="match status" value="1"/>
</dbReference>
<reference key="2">
    <citation type="submission" date="2011-08" db="EMBL/GenBank/DDBJ databases">
        <title>Genome sequence of Naumovozyma castellii.</title>
        <authorList>
            <person name="Gordon J.L."/>
            <person name="Armisen D."/>
            <person name="Proux-Wera E."/>
            <person name="OhEigeartaigh S.S."/>
            <person name="Byrne K.P."/>
            <person name="Wolfe K.H."/>
        </authorList>
    </citation>
    <scope>NUCLEOTIDE SEQUENCE</scope>
    <source>
        <strain>Type strain:CBS 4309</strain>
    </source>
</reference>
<dbReference type="PANTHER" id="PTHR31121:SF10">
    <property type="entry name" value="MANNOSYLTRANSFERASE KTR2-RELATED"/>
    <property type="match status" value="1"/>
</dbReference>
<dbReference type="GO" id="GO:0000026">
    <property type="term" value="F:alpha-1,2-mannosyltransferase activity"/>
    <property type="evidence" value="ECO:0007669"/>
    <property type="project" value="TreeGrafter"/>
</dbReference>
<dbReference type="GO" id="GO:0016020">
    <property type="term" value="C:membrane"/>
    <property type="evidence" value="ECO:0007669"/>
    <property type="project" value="UniProtKB-SubCell"/>
</dbReference>
<dbReference type="eggNOG" id="KOG4472">
    <property type="taxonomic scope" value="Eukaryota"/>
</dbReference>
<dbReference type="PANTHER" id="PTHR31121">
    <property type="entry name" value="ALPHA-1,2 MANNOSYLTRANSFERASE KTR1"/>
    <property type="match status" value="1"/>
</dbReference>